<comment type="caution">
    <text evidence="4">The sequence shown here is derived from an EMBL/GenBank/DDBJ whole genome shotgun (WGS) entry which is preliminary data.</text>
</comment>
<sequence>MSEKRRKILNLLEEGHITAEEADELLEALNYEEEHKTKEKSTEHNDDNPFAQGLKSVTDGIANFIDETVNMVKEGPFEFSFKHSNVKRTYHFNGDAVESLRLNNKNGAVEFLRSNDDNIRIEVRGKVFKETDIKRAEALYDEAIETSISDNTLSIEQLRKDVTANFTVYLPKKKYDQVTVETFNGSIKVYTMFCNSSHLSTVNGSVTLLDYRAETLSVSTRHGSIKLDDVAIRKAKLKTTTGSVHYDGTVEQINIDVTTGSVRTYVRNYDAKQADLSVSTGSLQLYVPKRMHINGTANTKISSVKVDLVDTSVEPLDDHGSSKSIQFYNVEEGDSYFDVDLSTKTGSVRVNNIS</sequence>
<evidence type="ECO:0000313" key="5">
    <source>
        <dbReference type="Proteomes" id="UP000321440"/>
    </source>
</evidence>
<proteinExistence type="predicted"/>
<keyword evidence="5" id="KW-1185">Reference proteome</keyword>
<feature type="domain" description="DUF4097" evidence="2">
    <location>
        <begin position="98"/>
        <end position="350"/>
    </location>
</feature>
<name>A0A511W8V2_9BACI</name>
<dbReference type="Proteomes" id="UP000321440">
    <property type="component" value="Unassembled WGS sequence"/>
</dbReference>
<dbReference type="OrthoDB" id="2240743at2"/>
<evidence type="ECO:0000313" key="4">
    <source>
        <dbReference type="EMBL" id="GEN46778.1"/>
    </source>
</evidence>
<organism evidence="4 5">
    <name type="scientific">Alkalibacillus haloalkaliphilus</name>
    <dbReference type="NCBI Taxonomy" id="94136"/>
    <lineage>
        <taxon>Bacteria</taxon>
        <taxon>Bacillati</taxon>
        <taxon>Bacillota</taxon>
        <taxon>Bacilli</taxon>
        <taxon>Bacillales</taxon>
        <taxon>Bacillaceae</taxon>
        <taxon>Alkalibacillus</taxon>
    </lineage>
</organism>
<gene>
    <name evidence="4" type="ORF">AHA02nite_25540</name>
</gene>
<reference evidence="4 5" key="1">
    <citation type="submission" date="2019-07" db="EMBL/GenBank/DDBJ databases">
        <title>Whole genome shotgun sequence of Alkalibacillus haloalkaliphilus NBRC 103110.</title>
        <authorList>
            <person name="Hosoyama A."/>
            <person name="Uohara A."/>
            <person name="Ohji S."/>
            <person name="Ichikawa N."/>
        </authorList>
    </citation>
    <scope>NUCLEOTIDE SEQUENCE [LARGE SCALE GENOMIC DNA]</scope>
    <source>
        <strain evidence="4 5">NBRC 103110</strain>
    </source>
</reference>
<dbReference type="EMBL" id="BJYA01000018">
    <property type="protein sequence ID" value="GEN46778.1"/>
    <property type="molecule type" value="Genomic_DNA"/>
</dbReference>
<feature type="region of interest" description="Disordered" evidence="1">
    <location>
        <begin position="30"/>
        <end position="51"/>
    </location>
</feature>
<evidence type="ECO:0000256" key="1">
    <source>
        <dbReference type="SAM" id="MobiDB-lite"/>
    </source>
</evidence>
<protein>
    <submittedName>
        <fullName evidence="4">Uncharacterized protein</fullName>
    </submittedName>
</protein>
<evidence type="ECO:0000259" key="2">
    <source>
        <dbReference type="Pfam" id="PF13349"/>
    </source>
</evidence>
<feature type="domain" description="YvlB/LiaX N-terminal" evidence="3">
    <location>
        <begin position="3"/>
        <end position="30"/>
    </location>
</feature>
<dbReference type="Pfam" id="PF22746">
    <property type="entry name" value="SHOCT-like_DUF2089-C"/>
    <property type="match status" value="1"/>
</dbReference>
<dbReference type="InterPro" id="IPR025164">
    <property type="entry name" value="Toastrack_DUF4097"/>
</dbReference>
<dbReference type="AlphaFoldDB" id="A0A511W8V2"/>
<feature type="compositionally biased region" description="Basic and acidic residues" evidence="1">
    <location>
        <begin position="32"/>
        <end position="47"/>
    </location>
</feature>
<evidence type="ECO:0000259" key="3">
    <source>
        <dbReference type="Pfam" id="PF22746"/>
    </source>
</evidence>
<dbReference type="InterPro" id="IPR053959">
    <property type="entry name" value="YvlB/LiaX_N"/>
</dbReference>
<dbReference type="Pfam" id="PF13349">
    <property type="entry name" value="DUF4097"/>
    <property type="match status" value="1"/>
</dbReference>
<dbReference type="RefSeq" id="WP_146817881.1">
    <property type="nucleotide sequence ID" value="NZ_BJYA01000018.1"/>
</dbReference>
<accession>A0A511W8V2</accession>